<evidence type="ECO:0000256" key="3">
    <source>
        <dbReference type="ARBA" id="ARBA00022801"/>
    </source>
</evidence>
<dbReference type="SUPFAM" id="SSF102215">
    <property type="entry name" value="Creatininase"/>
    <property type="match status" value="1"/>
</dbReference>
<dbReference type="Proteomes" id="UP000249130">
    <property type="component" value="Unassembled WGS sequence"/>
</dbReference>
<protein>
    <submittedName>
        <fullName evidence="6">Creatininase</fullName>
    </submittedName>
</protein>
<dbReference type="RefSeq" id="WP_111419141.1">
    <property type="nucleotide sequence ID" value="NZ_NPEX01000061.1"/>
</dbReference>
<dbReference type="InterPro" id="IPR024087">
    <property type="entry name" value="Creatininase-like_sf"/>
</dbReference>
<dbReference type="OrthoDB" id="9801445at2"/>
<evidence type="ECO:0000256" key="2">
    <source>
        <dbReference type="ARBA" id="ARBA00022723"/>
    </source>
</evidence>
<keyword evidence="3" id="KW-0378">Hydrolase</keyword>
<evidence type="ECO:0000313" key="6">
    <source>
        <dbReference type="EMBL" id="RAI44010.1"/>
    </source>
</evidence>
<dbReference type="GO" id="GO:0016811">
    <property type="term" value="F:hydrolase activity, acting on carbon-nitrogen (but not peptide) bonds, in linear amides"/>
    <property type="evidence" value="ECO:0007669"/>
    <property type="project" value="TreeGrafter"/>
</dbReference>
<gene>
    <name evidence="6" type="ORF">CH341_11295</name>
</gene>
<evidence type="ECO:0000256" key="4">
    <source>
        <dbReference type="ARBA" id="ARBA00022833"/>
    </source>
</evidence>
<keyword evidence="4" id="KW-0862">Zinc</keyword>
<accession>A0A327KYP9</accession>
<dbReference type="GO" id="GO:0009231">
    <property type="term" value="P:riboflavin biosynthetic process"/>
    <property type="evidence" value="ECO:0007669"/>
    <property type="project" value="TreeGrafter"/>
</dbReference>
<dbReference type="Gene3D" id="3.40.50.10310">
    <property type="entry name" value="Creatininase"/>
    <property type="match status" value="1"/>
</dbReference>
<evidence type="ECO:0000313" key="7">
    <source>
        <dbReference type="Proteomes" id="UP000249130"/>
    </source>
</evidence>
<dbReference type="InterPro" id="IPR003785">
    <property type="entry name" value="Creatininase/forma_Hydrolase"/>
</dbReference>
<comment type="similarity">
    <text evidence="5">Belongs to the creatininase superfamily.</text>
</comment>
<dbReference type="EMBL" id="NPEX01000061">
    <property type="protein sequence ID" value="RAI44010.1"/>
    <property type="molecule type" value="Genomic_DNA"/>
</dbReference>
<evidence type="ECO:0000256" key="1">
    <source>
        <dbReference type="ARBA" id="ARBA00001947"/>
    </source>
</evidence>
<dbReference type="Pfam" id="PF02633">
    <property type="entry name" value="Creatininase"/>
    <property type="match status" value="1"/>
</dbReference>
<dbReference type="PANTHER" id="PTHR35005:SF1">
    <property type="entry name" value="2-AMINO-5-FORMYLAMINO-6-RIBOSYLAMINOPYRIMIDIN-4(3H)-ONE 5'-MONOPHOSPHATE DEFORMYLASE"/>
    <property type="match status" value="1"/>
</dbReference>
<organism evidence="6 7">
    <name type="scientific">Rhodoplanes roseus</name>
    <dbReference type="NCBI Taxonomy" id="29409"/>
    <lineage>
        <taxon>Bacteria</taxon>
        <taxon>Pseudomonadati</taxon>
        <taxon>Pseudomonadota</taxon>
        <taxon>Alphaproteobacteria</taxon>
        <taxon>Hyphomicrobiales</taxon>
        <taxon>Nitrobacteraceae</taxon>
        <taxon>Rhodoplanes</taxon>
    </lineage>
</organism>
<keyword evidence="7" id="KW-1185">Reference proteome</keyword>
<reference evidence="6 7" key="1">
    <citation type="submission" date="2017-07" db="EMBL/GenBank/DDBJ databases">
        <title>Draft Genome Sequences of Select Purple Nonsulfur Bacteria.</title>
        <authorList>
            <person name="Lasarre B."/>
            <person name="Mckinlay J.B."/>
        </authorList>
    </citation>
    <scope>NUCLEOTIDE SEQUENCE [LARGE SCALE GENOMIC DNA]</scope>
    <source>
        <strain evidence="6 7">DSM 5909</strain>
    </source>
</reference>
<proteinExistence type="inferred from homology"/>
<comment type="caution">
    <text evidence="6">The sequence shown here is derived from an EMBL/GenBank/DDBJ whole genome shotgun (WGS) entry which is preliminary data.</text>
</comment>
<dbReference type="GO" id="GO:0046872">
    <property type="term" value="F:metal ion binding"/>
    <property type="evidence" value="ECO:0007669"/>
    <property type="project" value="UniProtKB-KW"/>
</dbReference>
<keyword evidence="2" id="KW-0479">Metal-binding</keyword>
<dbReference type="PANTHER" id="PTHR35005">
    <property type="entry name" value="3-DEHYDRO-SCYLLO-INOSOSE HYDROLASE"/>
    <property type="match status" value="1"/>
</dbReference>
<evidence type="ECO:0000256" key="5">
    <source>
        <dbReference type="ARBA" id="ARBA00024029"/>
    </source>
</evidence>
<sequence>MLPKPHWGDMTWQDFASADTSRWIAVLPVAAVEQHGPHLPVATDTLIAQAHLDRVAALLPEGLPATLLPVQAIGHSSEHLAFPGTLTISAETALRAWTEIGESVHRAGVRKLVIVTSHGGNVQVVDIVARELRARLKMLVVTTHWHRFGYPDGLFTPHEQHHGIHAGDIETSLVLAHRPDAVRMDKADNAEPVSVAMEREFRWLHPYTPAPFGWMTQDLHDSGAVGDPRPASPEKGDAALDHAARHFIDLLREVDRFDLSRLKSGPLG</sequence>
<name>A0A327KYP9_9BRAD</name>
<comment type="cofactor">
    <cofactor evidence="1">
        <name>Zn(2+)</name>
        <dbReference type="ChEBI" id="CHEBI:29105"/>
    </cofactor>
</comment>
<dbReference type="AlphaFoldDB" id="A0A327KYP9"/>